<keyword evidence="10 12" id="KW-1133">Transmembrane helix</keyword>
<comment type="subcellular location">
    <subcellularLocation>
        <location evidence="1">Cell membrane</location>
        <topology evidence="1">Single-pass type II membrane protein</topology>
    </subcellularLocation>
    <subcellularLocation>
        <location evidence="3">Endoplasmic reticulum membrane</location>
        <topology evidence="3">Single-pass type II membrane protein</topology>
    </subcellularLocation>
    <subcellularLocation>
        <location evidence="2">Secreted</location>
        <location evidence="2">Extracellular exosome</location>
    </subcellularLocation>
</comment>
<dbReference type="InterPro" id="IPR029668">
    <property type="entry name" value="TMEM98"/>
</dbReference>
<evidence type="ECO:0000256" key="5">
    <source>
        <dbReference type="ARBA" id="ARBA00014380"/>
    </source>
</evidence>
<keyword evidence="9" id="KW-0256">Endoplasmic reticulum</keyword>
<dbReference type="GO" id="GO:0005576">
    <property type="term" value="C:extracellular region"/>
    <property type="evidence" value="ECO:0007669"/>
    <property type="project" value="UniProtKB-SubCell"/>
</dbReference>
<evidence type="ECO:0000256" key="2">
    <source>
        <dbReference type="ARBA" id="ARBA00004550"/>
    </source>
</evidence>
<dbReference type="InParanoid" id="A0A7R8Z0A8"/>
<evidence type="ECO:0000256" key="4">
    <source>
        <dbReference type="ARBA" id="ARBA00011024"/>
    </source>
</evidence>
<keyword evidence="7" id="KW-0964">Secreted</keyword>
<dbReference type="EMBL" id="LR899012">
    <property type="protein sequence ID" value="CAD7088546.1"/>
    <property type="molecule type" value="Genomic_DNA"/>
</dbReference>
<dbReference type="PANTHER" id="PTHR32510:SF3">
    <property type="entry name" value="TRANSMEMBRANE PROTEIN 98"/>
    <property type="match status" value="1"/>
</dbReference>
<sequence>MDLQGTDTLIAAAIGALAAIFVGAFVALLFICRRQHKRKNWDRFDNRASVKSKTKKKHADPELAMALSDIGLGSALDQILNEELWVDDHWGLLIPQCLAVLRACRSLTEKLATMAMGPGIRAPANRVIEAAKRIPSRVDDVVQAMYPPLDPRLLEARCAALVLAVGQLALLTQSTGSSSKSWVEQSLQDMDDNLTVLRKAALELDDPKLSSRV</sequence>
<gene>
    <name evidence="13" type="ORF">HERILL_LOCUS11157</name>
</gene>
<evidence type="ECO:0000256" key="6">
    <source>
        <dbReference type="ARBA" id="ARBA00022475"/>
    </source>
</evidence>
<evidence type="ECO:0000313" key="13">
    <source>
        <dbReference type="EMBL" id="CAD7088546.1"/>
    </source>
</evidence>
<evidence type="ECO:0000313" key="14">
    <source>
        <dbReference type="Proteomes" id="UP000594454"/>
    </source>
</evidence>
<evidence type="ECO:0000256" key="1">
    <source>
        <dbReference type="ARBA" id="ARBA00004401"/>
    </source>
</evidence>
<dbReference type="Proteomes" id="UP000594454">
    <property type="component" value="Chromosome 4"/>
</dbReference>
<keyword evidence="14" id="KW-1185">Reference proteome</keyword>
<dbReference type="GO" id="GO:0005886">
    <property type="term" value="C:plasma membrane"/>
    <property type="evidence" value="ECO:0007669"/>
    <property type="project" value="UniProtKB-SubCell"/>
</dbReference>
<accession>A0A7R8Z0A8</accession>
<dbReference type="OrthoDB" id="5978425at2759"/>
<keyword evidence="8 12" id="KW-0812">Transmembrane</keyword>
<organism evidence="13 14">
    <name type="scientific">Hermetia illucens</name>
    <name type="common">Black soldier fly</name>
    <dbReference type="NCBI Taxonomy" id="343691"/>
    <lineage>
        <taxon>Eukaryota</taxon>
        <taxon>Metazoa</taxon>
        <taxon>Ecdysozoa</taxon>
        <taxon>Arthropoda</taxon>
        <taxon>Hexapoda</taxon>
        <taxon>Insecta</taxon>
        <taxon>Pterygota</taxon>
        <taxon>Neoptera</taxon>
        <taxon>Endopterygota</taxon>
        <taxon>Diptera</taxon>
        <taxon>Brachycera</taxon>
        <taxon>Stratiomyomorpha</taxon>
        <taxon>Stratiomyidae</taxon>
        <taxon>Hermetiinae</taxon>
        <taxon>Hermetia</taxon>
    </lineage>
</organism>
<dbReference type="Gene3D" id="1.20.1410.10">
    <property type="entry name" value="I/LWEQ domain"/>
    <property type="match status" value="1"/>
</dbReference>
<evidence type="ECO:0000256" key="7">
    <source>
        <dbReference type="ARBA" id="ARBA00022525"/>
    </source>
</evidence>
<dbReference type="PANTHER" id="PTHR32510">
    <property type="entry name" value="TRANSMEMBRANE PROTEIN 98"/>
    <property type="match status" value="1"/>
</dbReference>
<feature type="transmembrane region" description="Helical" evidence="12">
    <location>
        <begin position="12"/>
        <end position="32"/>
    </location>
</feature>
<name>A0A7R8Z0A8_HERIL</name>
<evidence type="ECO:0000256" key="12">
    <source>
        <dbReference type="SAM" id="Phobius"/>
    </source>
</evidence>
<reference evidence="13 14" key="1">
    <citation type="submission" date="2020-11" db="EMBL/GenBank/DDBJ databases">
        <authorList>
            <person name="Wallbank WR R."/>
            <person name="Pardo Diaz C."/>
            <person name="Kozak K."/>
            <person name="Martin S."/>
            <person name="Jiggins C."/>
            <person name="Moest M."/>
            <person name="Warren A I."/>
            <person name="Generalovic N T."/>
            <person name="Byers J.R.P. K."/>
            <person name="Montejo-Kovacevich G."/>
            <person name="Yen C E."/>
        </authorList>
    </citation>
    <scope>NUCLEOTIDE SEQUENCE [LARGE SCALE GENOMIC DNA]</scope>
</reference>
<keyword evidence="6" id="KW-1003">Cell membrane</keyword>
<evidence type="ECO:0000256" key="11">
    <source>
        <dbReference type="ARBA" id="ARBA00023136"/>
    </source>
</evidence>
<proteinExistence type="inferred from homology"/>
<keyword evidence="11 12" id="KW-0472">Membrane</keyword>
<evidence type="ECO:0000256" key="9">
    <source>
        <dbReference type="ARBA" id="ARBA00022824"/>
    </source>
</evidence>
<evidence type="ECO:0000256" key="10">
    <source>
        <dbReference type="ARBA" id="ARBA00022989"/>
    </source>
</evidence>
<dbReference type="OMA" id="HMEVIRE"/>
<dbReference type="AlphaFoldDB" id="A0A7R8Z0A8"/>
<evidence type="ECO:0000256" key="3">
    <source>
        <dbReference type="ARBA" id="ARBA00004648"/>
    </source>
</evidence>
<comment type="similarity">
    <text evidence="4">Belongs to the TMEM98 family.</text>
</comment>
<evidence type="ECO:0000256" key="8">
    <source>
        <dbReference type="ARBA" id="ARBA00022692"/>
    </source>
</evidence>
<protein>
    <recommendedName>
        <fullName evidence="5">Transmembrane protein 98</fullName>
    </recommendedName>
</protein>
<dbReference type="GO" id="GO:0005789">
    <property type="term" value="C:endoplasmic reticulum membrane"/>
    <property type="evidence" value="ECO:0007669"/>
    <property type="project" value="UniProtKB-SubCell"/>
</dbReference>